<reference evidence="2 3" key="1">
    <citation type="submission" date="2012-05" db="EMBL/GenBank/DDBJ databases">
        <authorList>
            <person name="Weinstock G."/>
            <person name="Sodergren E."/>
            <person name="Lobos E.A."/>
            <person name="Fulton L."/>
            <person name="Fulton R."/>
            <person name="Courtney L."/>
            <person name="Fronick C."/>
            <person name="O'Laughlin M."/>
            <person name="Godfrey J."/>
            <person name="Wilson R.M."/>
            <person name="Miner T."/>
            <person name="Farmer C."/>
            <person name="Delehaunty K."/>
            <person name="Cordes M."/>
            <person name="Minx P."/>
            <person name="Tomlinson C."/>
            <person name="Chen J."/>
            <person name="Wollam A."/>
            <person name="Pepin K.H."/>
            <person name="Bhonagiri V."/>
            <person name="Zhang X."/>
            <person name="Suruliraj S."/>
            <person name="Warren W."/>
            <person name="Mitreva M."/>
            <person name="Mardis E.R."/>
            <person name="Wilson R.K."/>
        </authorList>
    </citation>
    <scope>NUCLEOTIDE SEQUENCE [LARGE SCALE GENOMIC DNA]</scope>
    <source>
        <strain evidence="2 3">F0037</strain>
    </source>
</reference>
<dbReference type="EMBL" id="AMEQ01000044">
    <property type="protein sequence ID" value="EKX99946.1"/>
    <property type="molecule type" value="Genomic_DNA"/>
</dbReference>
<comment type="caution">
    <text evidence="2">The sequence shown here is derived from an EMBL/GenBank/DDBJ whole genome shotgun (WGS) entry which is preliminary data.</text>
</comment>
<evidence type="ECO:0008006" key="4">
    <source>
        <dbReference type="Google" id="ProtNLM"/>
    </source>
</evidence>
<keyword evidence="1" id="KW-0732">Signal</keyword>
<protein>
    <recommendedName>
        <fullName evidence="4">Outer membrane protein beta-barrel domain-containing protein</fullName>
    </recommendedName>
</protein>
<evidence type="ECO:0000256" key="1">
    <source>
        <dbReference type="SAM" id="SignalP"/>
    </source>
</evidence>
<dbReference type="AlphaFoldDB" id="L1N9T3"/>
<organism evidence="2 3">
    <name type="scientific">Porphyromonas catoniae F0037</name>
    <dbReference type="NCBI Taxonomy" id="1127696"/>
    <lineage>
        <taxon>Bacteria</taxon>
        <taxon>Pseudomonadati</taxon>
        <taxon>Bacteroidota</taxon>
        <taxon>Bacteroidia</taxon>
        <taxon>Bacteroidales</taxon>
        <taxon>Porphyromonadaceae</taxon>
        <taxon>Porphyromonas</taxon>
    </lineage>
</organism>
<dbReference type="HOGENOM" id="CLU_1377067_0_0_10"/>
<evidence type="ECO:0000313" key="2">
    <source>
        <dbReference type="EMBL" id="EKX99946.1"/>
    </source>
</evidence>
<dbReference type="RefSeq" id="WP_005468205.1">
    <property type="nucleotide sequence ID" value="NZ_KB291037.1"/>
</dbReference>
<feature type="chain" id="PRO_5003954365" description="Outer membrane protein beta-barrel domain-containing protein" evidence="1">
    <location>
        <begin position="23"/>
        <end position="196"/>
    </location>
</feature>
<name>L1N9T3_9PORP</name>
<sequence>MMIKKTILCTLGLLFGLGIATAQVRQNVFGVELGSHNTALYDLSLGRHFSVSTRAGFGLGLGFSSKKDAEGKRIAFGGIIPFANVEPRWHFSSKSTSDVYHTGGYLSLRFGADWDRMTLFGPSYPKGYDRPQYTLSFGPYFGWVFGVTDNSYIRLSAGIDFFRTKMSYSSGGHYWRSNNTESLIPIGLEMVYGIRF</sequence>
<feature type="signal peptide" evidence="1">
    <location>
        <begin position="1"/>
        <end position="22"/>
    </location>
</feature>
<dbReference type="Proteomes" id="UP000010408">
    <property type="component" value="Unassembled WGS sequence"/>
</dbReference>
<gene>
    <name evidence="2" type="ORF">HMPREF9134_01855</name>
</gene>
<proteinExistence type="predicted"/>
<evidence type="ECO:0000313" key="3">
    <source>
        <dbReference type="Proteomes" id="UP000010408"/>
    </source>
</evidence>
<dbReference type="PATRIC" id="fig|1127696.3.peg.1688"/>
<accession>L1N9T3</accession>